<dbReference type="PANTHER" id="PTHR30427:SF1">
    <property type="entry name" value="TRANSCRIPTIONAL ACTIVATOR PROTEIN LYSR"/>
    <property type="match status" value="1"/>
</dbReference>
<evidence type="ECO:0000313" key="2">
    <source>
        <dbReference type="EMBL" id="EQD38391.1"/>
    </source>
</evidence>
<proteinExistence type="predicted"/>
<dbReference type="EMBL" id="AUZY01010524">
    <property type="protein sequence ID" value="EQD38391.1"/>
    <property type="molecule type" value="Genomic_DNA"/>
</dbReference>
<name>T0YS63_9ZZZZ</name>
<dbReference type="Pfam" id="PF03466">
    <property type="entry name" value="LysR_substrate"/>
    <property type="match status" value="1"/>
</dbReference>
<dbReference type="SUPFAM" id="SSF53850">
    <property type="entry name" value="Periplasmic binding protein-like II"/>
    <property type="match status" value="1"/>
</dbReference>
<sequence>LRTGRVAHLSLVAPAVAVNDIVAPFLASRRARRPFLRILDETPERLPTALARGADLVITATAPVAPVQITLLARLPIWAYVPPGHPLAGRERIALAELVGEPLLLPTVEHTTRRLVDSALQQLGLVGRRITECRLPQVAQALAATGHGVAVVSDDPRFGLRAIPVDG</sequence>
<gene>
    <name evidence="2" type="ORF">B1B_15820</name>
</gene>
<dbReference type="GO" id="GO:0043565">
    <property type="term" value="F:sequence-specific DNA binding"/>
    <property type="evidence" value="ECO:0007669"/>
    <property type="project" value="TreeGrafter"/>
</dbReference>
<feature type="domain" description="LysR substrate-binding" evidence="1">
    <location>
        <begin position="6"/>
        <end position="154"/>
    </location>
</feature>
<feature type="non-terminal residue" evidence="2">
    <location>
        <position position="167"/>
    </location>
</feature>
<dbReference type="AlphaFoldDB" id="T0YS63"/>
<organism evidence="2">
    <name type="scientific">mine drainage metagenome</name>
    <dbReference type="NCBI Taxonomy" id="410659"/>
    <lineage>
        <taxon>unclassified sequences</taxon>
        <taxon>metagenomes</taxon>
        <taxon>ecological metagenomes</taxon>
    </lineage>
</organism>
<reference evidence="2" key="2">
    <citation type="journal article" date="2014" name="ISME J.">
        <title>Microbial stratification in low pH oxic and suboxic macroscopic growths along an acid mine drainage.</title>
        <authorList>
            <person name="Mendez-Garcia C."/>
            <person name="Mesa V."/>
            <person name="Sprenger R.R."/>
            <person name="Richter M."/>
            <person name="Diez M.S."/>
            <person name="Solano J."/>
            <person name="Bargiela R."/>
            <person name="Golyshina O.V."/>
            <person name="Manteca A."/>
            <person name="Ramos J.L."/>
            <person name="Gallego J.R."/>
            <person name="Llorente I."/>
            <person name="Martins Dos Santos V.A."/>
            <person name="Jensen O.N."/>
            <person name="Pelaez A.I."/>
            <person name="Sanchez J."/>
            <person name="Ferrer M."/>
        </authorList>
    </citation>
    <scope>NUCLEOTIDE SEQUENCE</scope>
</reference>
<reference evidence="2" key="1">
    <citation type="submission" date="2013-08" db="EMBL/GenBank/DDBJ databases">
        <authorList>
            <person name="Mendez C."/>
            <person name="Richter M."/>
            <person name="Ferrer M."/>
            <person name="Sanchez J."/>
        </authorList>
    </citation>
    <scope>NUCLEOTIDE SEQUENCE</scope>
</reference>
<dbReference type="PANTHER" id="PTHR30427">
    <property type="entry name" value="TRANSCRIPTIONAL ACTIVATOR PROTEIN LYSR"/>
    <property type="match status" value="1"/>
</dbReference>
<dbReference type="Gene3D" id="3.40.190.290">
    <property type="match status" value="1"/>
</dbReference>
<dbReference type="CDD" id="cd05466">
    <property type="entry name" value="PBP2_LTTR_substrate"/>
    <property type="match status" value="1"/>
</dbReference>
<dbReference type="GO" id="GO:0010628">
    <property type="term" value="P:positive regulation of gene expression"/>
    <property type="evidence" value="ECO:0007669"/>
    <property type="project" value="TreeGrafter"/>
</dbReference>
<protein>
    <submittedName>
        <fullName evidence="2">LysR, substrate-binding domain protein</fullName>
    </submittedName>
</protein>
<evidence type="ECO:0000259" key="1">
    <source>
        <dbReference type="Pfam" id="PF03466"/>
    </source>
</evidence>
<accession>T0YS63</accession>
<feature type="non-terminal residue" evidence="2">
    <location>
        <position position="1"/>
    </location>
</feature>
<dbReference type="InterPro" id="IPR005119">
    <property type="entry name" value="LysR_subst-bd"/>
</dbReference>
<comment type="caution">
    <text evidence="2">The sequence shown here is derived from an EMBL/GenBank/DDBJ whole genome shotgun (WGS) entry which is preliminary data.</text>
</comment>